<protein>
    <submittedName>
        <fullName evidence="1">Uncharacterized protein</fullName>
    </submittedName>
</protein>
<comment type="caution">
    <text evidence="1">The sequence shown here is derived from an EMBL/GenBank/DDBJ whole genome shotgun (WGS) entry which is preliminary data.</text>
</comment>
<name>A0A645AQE0_9ZZZZ</name>
<organism evidence="1">
    <name type="scientific">bioreactor metagenome</name>
    <dbReference type="NCBI Taxonomy" id="1076179"/>
    <lineage>
        <taxon>unclassified sequences</taxon>
        <taxon>metagenomes</taxon>
        <taxon>ecological metagenomes</taxon>
    </lineage>
</organism>
<proteinExistence type="predicted"/>
<reference evidence="1" key="1">
    <citation type="submission" date="2019-08" db="EMBL/GenBank/DDBJ databases">
        <authorList>
            <person name="Kucharzyk K."/>
            <person name="Murdoch R.W."/>
            <person name="Higgins S."/>
            <person name="Loffler F."/>
        </authorList>
    </citation>
    <scope>NUCLEOTIDE SEQUENCE</scope>
</reference>
<accession>A0A645AQE0</accession>
<dbReference type="AlphaFoldDB" id="A0A645AQE0"/>
<dbReference type="EMBL" id="VSSQ01015294">
    <property type="protein sequence ID" value="MPM55485.1"/>
    <property type="molecule type" value="Genomic_DNA"/>
</dbReference>
<evidence type="ECO:0000313" key="1">
    <source>
        <dbReference type="EMBL" id="MPM55485.1"/>
    </source>
</evidence>
<gene>
    <name evidence="1" type="ORF">SDC9_102282</name>
</gene>
<sequence>MDIGTLEKRTIAQNVFSQNLPQGAIKVTGIYDSHILFLVSDESYDGSTLFAIDLSSGLLSTLKMQCEDRKIGIFTEGPDCFVVNVGEKSIPVPDTAPDGTPMETMMSDLKMTLIAKEDYWNNRENFIEIQDRVAE</sequence>